<gene>
    <name evidence="8" type="ORF">VNE69_01100</name>
</gene>
<keyword evidence="3 6" id="KW-0812">Transmembrane</keyword>
<accession>A0AAX4J893</accession>
<feature type="transmembrane region" description="Helical" evidence="6">
    <location>
        <begin position="12"/>
        <end position="31"/>
    </location>
</feature>
<evidence type="ECO:0000256" key="5">
    <source>
        <dbReference type="ARBA" id="ARBA00023136"/>
    </source>
</evidence>
<feature type="transmembrane region" description="Helical" evidence="6">
    <location>
        <begin position="155"/>
        <end position="174"/>
    </location>
</feature>
<dbReference type="Gene3D" id="1.20.1740.10">
    <property type="entry name" value="Amino acid/polyamine transporter I"/>
    <property type="match status" value="1"/>
</dbReference>
<sequence length="415" mass="47828">MKSDLLTPYTAISLLVTTMLGTGITFMPYAFNSIGYNFSFLILIFVSFCTFISLLCISHVVKISPLKKHTYLSISKDISKFMYYFVNISLFCNCFFSNVSFYRFLTDILIEIFPFSKWLKLDQEYTRKIIALLISPLLLYLSLKKDLVNLKVQSWISTFSVSFLALLIIFYSLFFGSSIYKSDILPFNYNFKYAVPFFLPSMICENSMVEIVQKLRDKSWKNLIFISLTTSLCGSFLYGMVGYCGYIVFGNKIQGHFVKELYESNSKINVFMRTQSFDKYNVLSKLAVYSMAIVLVSGFPIQMISVSNVFMQFMRKENKNDKKRSYVTFCLFLLCFLLVLIENLKIKLIKRVSGAIFSSSVGLIHPFIYYFCLSETKGIYSVVPRCIFGIVSCLIVYILITIILDIKAGDPELYN</sequence>
<feature type="transmembrane region" description="Helical" evidence="6">
    <location>
        <begin position="81"/>
        <end position="105"/>
    </location>
</feature>
<feature type="transmembrane region" description="Helical" evidence="6">
    <location>
        <begin position="224"/>
        <end position="249"/>
    </location>
</feature>
<feature type="transmembrane region" description="Helical" evidence="6">
    <location>
        <begin position="385"/>
        <end position="404"/>
    </location>
</feature>
<dbReference type="GO" id="GO:0016020">
    <property type="term" value="C:membrane"/>
    <property type="evidence" value="ECO:0007669"/>
    <property type="project" value="UniProtKB-SubCell"/>
</dbReference>
<evidence type="ECO:0000313" key="8">
    <source>
        <dbReference type="EMBL" id="WUR02161.1"/>
    </source>
</evidence>
<reference evidence="8" key="1">
    <citation type="journal article" date="2024" name="BMC Genomics">
        <title>Functional annotation of a divergent genome using sequence and structure-based similarity.</title>
        <authorList>
            <person name="Svedberg D."/>
            <person name="Winiger R.R."/>
            <person name="Berg A."/>
            <person name="Sharma H."/>
            <person name="Tellgren-Roth C."/>
            <person name="Debrunner-Vossbrinck B.A."/>
            <person name="Vossbrinck C.R."/>
            <person name="Barandun J."/>
        </authorList>
    </citation>
    <scope>NUCLEOTIDE SEQUENCE</scope>
    <source>
        <strain evidence="8">Illinois isolate</strain>
    </source>
</reference>
<comment type="subcellular location">
    <subcellularLocation>
        <location evidence="1">Membrane</location>
        <topology evidence="1">Multi-pass membrane protein</topology>
    </subcellularLocation>
</comment>
<dbReference type="GO" id="GO:0015179">
    <property type="term" value="F:L-amino acid transmembrane transporter activity"/>
    <property type="evidence" value="ECO:0007669"/>
    <property type="project" value="TreeGrafter"/>
</dbReference>
<dbReference type="EMBL" id="CP142726">
    <property type="protein sequence ID" value="WUR02161.1"/>
    <property type="molecule type" value="Genomic_DNA"/>
</dbReference>
<evidence type="ECO:0000313" key="9">
    <source>
        <dbReference type="Proteomes" id="UP001334084"/>
    </source>
</evidence>
<dbReference type="AlphaFoldDB" id="A0AAX4J893"/>
<feature type="transmembrane region" description="Helical" evidence="6">
    <location>
        <begin position="286"/>
        <end position="306"/>
    </location>
</feature>
<feature type="domain" description="Amino acid transporter transmembrane" evidence="7">
    <location>
        <begin position="9"/>
        <end position="400"/>
    </location>
</feature>
<proteinExistence type="inferred from homology"/>
<dbReference type="KEGG" id="vnx:VNE69_01100"/>
<feature type="transmembrane region" description="Helical" evidence="6">
    <location>
        <begin position="326"/>
        <end position="346"/>
    </location>
</feature>
<evidence type="ECO:0000256" key="4">
    <source>
        <dbReference type="ARBA" id="ARBA00022989"/>
    </source>
</evidence>
<feature type="transmembrane region" description="Helical" evidence="6">
    <location>
        <begin position="352"/>
        <end position="373"/>
    </location>
</feature>
<evidence type="ECO:0000256" key="6">
    <source>
        <dbReference type="SAM" id="Phobius"/>
    </source>
</evidence>
<keyword evidence="5 6" id="KW-0472">Membrane</keyword>
<keyword evidence="4 6" id="KW-1133">Transmembrane helix</keyword>
<dbReference type="GeneID" id="90539965"/>
<protein>
    <submittedName>
        <fullName evidence="8">Amino acid transporter</fullName>
    </submittedName>
</protein>
<dbReference type="InterPro" id="IPR013057">
    <property type="entry name" value="AA_transpt_TM"/>
</dbReference>
<keyword evidence="9" id="KW-1185">Reference proteome</keyword>
<comment type="similarity">
    <text evidence="2">Belongs to the amino acid/polyamine transporter 2 family.</text>
</comment>
<dbReference type="Pfam" id="PF01490">
    <property type="entry name" value="Aa_trans"/>
    <property type="match status" value="1"/>
</dbReference>
<dbReference type="PANTHER" id="PTHR22950">
    <property type="entry name" value="AMINO ACID TRANSPORTER"/>
    <property type="match status" value="1"/>
</dbReference>
<evidence type="ECO:0000256" key="2">
    <source>
        <dbReference type="ARBA" id="ARBA00008066"/>
    </source>
</evidence>
<dbReference type="RefSeq" id="XP_065328306.1">
    <property type="nucleotide sequence ID" value="XM_065472234.1"/>
</dbReference>
<organism evidence="8 9">
    <name type="scientific">Vairimorpha necatrix</name>
    <dbReference type="NCBI Taxonomy" id="6039"/>
    <lineage>
        <taxon>Eukaryota</taxon>
        <taxon>Fungi</taxon>
        <taxon>Fungi incertae sedis</taxon>
        <taxon>Microsporidia</taxon>
        <taxon>Nosematidae</taxon>
        <taxon>Vairimorpha</taxon>
    </lineage>
</organism>
<feature type="transmembrane region" description="Helical" evidence="6">
    <location>
        <begin position="194"/>
        <end position="212"/>
    </location>
</feature>
<evidence type="ECO:0000256" key="1">
    <source>
        <dbReference type="ARBA" id="ARBA00004141"/>
    </source>
</evidence>
<evidence type="ECO:0000256" key="3">
    <source>
        <dbReference type="ARBA" id="ARBA00022692"/>
    </source>
</evidence>
<name>A0AAX4J893_9MICR</name>
<feature type="transmembrane region" description="Helical" evidence="6">
    <location>
        <begin position="37"/>
        <end position="61"/>
    </location>
</feature>
<dbReference type="Proteomes" id="UP001334084">
    <property type="component" value="Chromosome 1"/>
</dbReference>
<evidence type="ECO:0000259" key="7">
    <source>
        <dbReference type="Pfam" id="PF01490"/>
    </source>
</evidence>
<feature type="transmembrane region" description="Helical" evidence="6">
    <location>
        <begin position="125"/>
        <end position="143"/>
    </location>
</feature>